<protein>
    <recommendedName>
        <fullName evidence="4">TonB-like protein</fullName>
    </recommendedName>
</protein>
<keyword evidence="3" id="KW-1185">Reference proteome</keyword>
<name>A0A2P8HMS3_CHINA</name>
<dbReference type="EMBL" id="PYAW01000002">
    <property type="protein sequence ID" value="PSL47515.1"/>
    <property type="molecule type" value="Genomic_DNA"/>
</dbReference>
<keyword evidence="1" id="KW-0732">Signal</keyword>
<evidence type="ECO:0000313" key="3">
    <source>
        <dbReference type="Proteomes" id="UP000240971"/>
    </source>
</evidence>
<dbReference type="OrthoDB" id="9824064at2"/>
<comment type="caution">
    <text evidence="2">The sequence shown here is derived from an EMBL/GenBank/DDBJ whole genome shotgun (WGS) entry which is preliminary data.</text>
</comment>
<accession>A0A2P8HMS3</accession>
<organism evidence="2 3">
    <name type="scientific">Chitinophaga niastensis</name>
    <dbReference type="NCBI Taxonomy" id="536980"/>
    <lineage>
        <taxon>Bacteria</taxon>
        <taxon>Pseudomonadati</taxon>
        <taxon>Bacteroidota</taxon>
        <taxon>Chitinophagia</taxon>
        <taxon>Chitinophagales</taxon>
        <taxon>Chitinophagaceae</taxon>
        <taxon>Chitinophaga</taxon>
    </lineage>
</organism>
<proteinExistence type="predicted"/>
<dbReference type="Proteomes" id="UP000240971">
    <property type="component" value="Unassembled WGS sequence"/>
</dbReference>
<dbReference type="RefSeq" id="WP_106527962.1">
    <property type="nucleotide sequence ID" value="NZ_PYAW01000002.1"/>
</dbReference>
<evidence type="ECO:0008006" key="4">
    <source>
        <dbReference type="Google" id="ProtNLM"/>
    </source>
</evidence>
<reference evidence="2 3" key="1">
    <citation type="submission" date="2018-03" db="EMBL/GenBank/DDBJ databases">
        <title>Genomic Encyclopedia of Archaeal and Bacterial Type Strains, Phase II (KMG-II): from individual species to whole genera.</title>
        <authorList>
            <person name="Goeker M."/>
        </authorList>
    </citation>
    <scope>NUCLEOTIDE SEQUENCE [LARGE SCALE GENOMIC DNA]</scope>
    <source>
        <strain evidence="2 3">DSM 24859</strain>
    </source>
</reference>
<evidence type="ECO:0000313" key="2">
    <source>
        <dbReference type="EMBL" id="PSL47515.1"/>
    </source>
</evidence>
<sequence>MKGYIFLIFFACLFSNRLSAQSNESYKQEFDSLTKKVVHNINFSRELREECKSSSISFIISFNKKGKKKDIIFSKNFPVDLKNDIINKVWVFESIKWERFFPVVKNNSYYSILIPVVYYFDVDCMEKIRSEEFANIINDGLTFDSYPLNHLFLLKPLIIRIGKPIR</sequence>
<feature type="chain" id="PRO_5015153463" description="TonB-like protein" evidence="1">
    <location>
        <begin position="21"/>
        <end position="166"/>
    </location>
</feature>
<feature type="signal peptide" evidence="1">
    <location>
        <begin position="1"/>
        <end position="20"/>
    </location>
</feature>
<dbReference type="AlphaFoldDB" id="A0A2P8HMS3"/>
<evidence type="ECO:0000256" key="1">
    <source>
        <dbReference type="SAM" id="SignalP"/>
    </source>
</evidence>
<gene>
    <name evidence="2" type="ORF">CLV51_102372</name>
</gene>